<dbReference type="GO" id="GO:0005886">
    <property type="term" value="C:plasma membrane"/>
    <property type="evidence" value="ECO:0007669"/>
    <property type="project" value="UniProtKB-SubCell"/>
</dbReference>
<comment type="subcellular location">
    <subcellularLocation>
        <location evidence="1">Cell membrane</location>
        <topology evidence="1">Multi-pass membrane protein</topology>
    </subcellularLocation>
</comment>
<dbReference type="NCBIfam" id="NF037997">
    <property type="entry name" value="Na_Pi_symport"/>
    <property type="match status" value="1"/>
</dbReference>
<dbReference type="GO" id="GO:0005436">
    <property type="term" value="F:sodium:phosphate symporter activity"/>
    <property type="evidence" value="ECO:0007669"/>
    <property type="project" value="InterPro"/>
</dbReference>
<dbReference type="InterPro" id="IPR026022">
    <property type="entry name" value="PhoU_dom"/>
</dbReference>
<sequence>MSSVEIIVSVIGGLGLFIYGMKLMGDGLENAAGEGLKSILEKVTSNKIVAVLVGAAVTAVIQSSSATTVMVVGFVNAGLMNLVQATGIIMGANIGTTITAQLVAFKLDAIAPVFVGIGTAVVMFAKGKKRREIGNIILGFGILFMGMGIMSSALEPLSDSPAFGQLILAIGDRWYIGILAGLLMTGIIQSSSATTGILIALATTGAIDIKLAIPVLFGCNIGTCVTALLASIGTNKTARKAALIHLIFNTFGTLIFVPFITILGDVVSGLTPGDIKRQIANAHTIFNIINTFIMLPLTGLLIMIVNKIIPGEDEIEKAAPKYLDDRLLETPVIAAGQVAKETLRMANKARKNLEISMDALLKDDEKLISKVMENENIINVLEEAITSYLVKLSKIELSDKEKNLLAATYHVINDIERIGDHAENIADLASQKIHKKLKYTDEAIEELQNMYNYTLLALDIAIESYATRDIEKASTIMEYESKIDAYEKEYRDNHIKRLNRGQCNAYSSAFFLEVLSNFERIGDHATNIAESVIASNS</sequence>
<dbReference type="InterPro" id="IPR003841">
    <property type="entry name" value="Na/Pi_transpt"/>
</dbReference>
<proteinExistence type="predicted"/>
<keyword evidence="3 6" id="KW-0812">Transmembrane</keyword>
<feature type="transmembrane region" description="Helical" evidence="6">
    <location>
        <begin position="285"/>
        <end position="305"/>
    </location>
</feature>
<evidence type="ECO:0000256" key="4">
    <source>
        <dbReference type="ARBA" id="ARBA00022989"/>
    </source>
</evidence>
<accession>A0A1M5Y0Y9</accession>
<dbReference type="Pfam" id="PF01895">
    <property type="entry name" value="PhoU"/>
    <property type="match status" value="2"/>
</dbReference>
<dbReference type="NCBIfam" id="TIGR00704">
    <property type="entry name" value="NaPi_cotrn_rel"/>
    <property type="match status" value="1"/>
</dbReference>
<feature type="transmembrane region" description="Helical" evidence="6">
    <location>
        <begin position="133"/>
        <end position="154"/>
    </location>
</feature>
<feature type="transmembrane region" description="Helical" evidence="6">
    <location>
        <begin position="82"/>
        <end position="103"/>
    </location>
</feature>
<evidence type="ECO:0000256" key="5">
    <source>
        <dbReference type="ARBA" id="ARBA00023136"/>
    </source>
</evidence>
<dbReference type="Gene3D" id="1.20.58.220">
    <property type="entry name" value="Phosphate transport system protein phou homolog 2, domain 2"/>
    <property type="match status" value="1"/>
</dbReference>
<gene>
    <name evidence="8" type="ORF">SAMN02745941_01777</name>
</gene>
<evidence type="ECO:0000259" key="7">
    <source>
        <dbReference type="Pfam" id="PF01895"/>
    </source>
</evidence>
<evidence type="ECO:0000256" key="3">
    <source>
        <dbReference type="ARBA" id="ARBA00022692"/>
    </source>
</evidence>
<evidence type="ECO:0000256" key="6">
    <source>
        <dbReference type="SAM" id="Phobius"/>
    </source>
</evidence>
<feature type="transmembrane region" description="Helical" evidence="6">
    <location>
        <begin position="174"/>
        <end position="199"/>
    </location>
</feature>
<dbReference type="InterPro" id="IPR038078">
    <property type="entry name" value="PhoU-like_sf"/>
</dbReference>
<dbReference type="PANTHER" id="PTHR10010">
    <property type="entry name" value="SOLUTE CARRIER FAMILY 34 SODIUM PHOSPHATE , MEMBER 2-RELATED"/>
    <property type="match status" value="1"/>
</dbReference>
<keyword evidence="2" id="KW-1003">Cell membrane</keyword>
<name>A0A1M5Y0Y9_9CLOT</name>
<reference evidence="8 9" key="1">
    <citation type="submission" date="2016-11" db="EMBL/GenBank/DDBJ databases">
        <authorList>
            <person name="Jaros S."/>
            <person name="Januszkiewicz K."/>
            <person name="Wedrychowicz H."/>
        </authorList>
    </citation>
    <scope>NUCLEOTIDE SEQUENCE [LARGE SCALE GENOMIC DNA]</scope>
    <source>
        <strain evidence="8 9">DSM 6191</strain>
    </source>
</reference>
<dbReference type="Proteomes" id="UP000184241">
    <property type="component" value="Unassembled WGS sequence"/>
</dbReference>
<evidence type="ECO:0000313" key="8">
    <source>
        <dbReference type="EMBL" id="SHI05662.1"/>
    </source>
</evidence>
<keyword evidence="4 6" id="KW-1133">Transmembrane helix</keyword>
<evidence type="ECO:0000313" key="9">
    <source>
        <dbReference type="Proteomes" id="UP000184241"/>
    </source>
</evidence>
<feature type="transmembrane region" description="Helical" evidence="6">
    <location>
        <begin position="7"/>
        <end position="28"/>
    </location>
</feature>
<feature type="transmembrane region" description="Helical" evidence="6">
    <location>
        <begin position="48"/>
        <end position="75"/>
    </location>
</feature>
<evidence type="ECO:0000256" key="1">
    <source>
        <dbReference type="ARBA" id="ARBA00004651"/>
    </source>
</evidence>
<dbReference type="RefSeq" id="WP_073018701.1">
    <property type="nucleotide sequence ID" value="NZ_FQXU01000005.1"/>
</dbReference>
<dbReference type="GO" id="GO:0044341">
    <property type="term" value="P:sodium-dependent phosphate transport"/>
    <property type="evidence" value="ECO:0007669"/>
    <property type="project" value="InterPro"/>
</dbReference>
<dbReference type="SUPFAM" id="SSF109755">
    <property type="entry name" value="PhoU-like"/>
    <property type="match status" value="1"/>
</dbReference>
<dbReference type="EMBL" id="FQXU01000005">
    <property type="protein sequence ID" value="SHI05662.1"/>
    <property type="molecule type" value="Genomic_DNA"/>
</dbReference>
<feature type="transmembrane region" description="Helical" evidence="6">
    <location>
        <begin position="242"/>
        <end position="264"/>
    </location>
</feature>
<feature type="transmembrane region" description="Helical" evidence="6">
    <location>
        <begin position="211"/>
        <end position="230"/>
    </location>
</feature>
<evidence type="ECO:0000256" key="2">
    <source>
        <dbReference type="ARBA" id="ARBA00022475"/>
    </source>
</evidence>
<protein>
    <submittedName>
        <fullName evidence="8">Phosphate:Na+ symporter</fullName>
    </submittedName>
</protein>
<dbReference type="InterPro" id="IPR004633">
    <property type="entry name" value="NaPi_cotrn-rel/YqeW-like"/>
</dbReference>
<keyword evidence="5 6" id="KW-0472">Membrane</keyword>
<feature type="domain" description="PhoU" evidence="7">
    <location>
        <begin position="343"/>
        <end position="428"/>
    </location>
</feature>
<dbReference type="Pfam" id="PF02690">
    <property type="entry name" value="Na_Pi_cotrans"/>
    <property type="match status" value="1"/>
</dbReference>
<dbReference type="AlphaFoldDB" id="A0A1M5Y0Y9"/>
<feature type="domain" description="PhoU" evidence="7">
    <location>
        <begin position="448"/>
        <end position="532"/>
    </location>
</feature>
<dbReference type="PANTHER" id="PTHR10010:SF46">
    <property type="entry name" value="SODIUM-DEPENDENT PHOSPHATE TRANSPORT PROTEIN 2B"/>
    <property type="match status" value="1"/>
</dbReference>
<organism evidence="8 9">
    <name type="scientific">Clostridium intestinale DSM 6191</name>
    <dbReference type="NCBI Taxonomy" id="1121320"/>
    <lineage>
        <taxon>Bacteria</taxon>
        <taxon>Bacillati</taxon>
        <taxon>Bacillota</taxon>
        <taxon>Clostridia</taxon>
        <taxon>Eubacteriales</taxon>
        <taxon>Clostridiaceae</taxon>
        <taxon>Clostridium</taxon>
    </lineage>
</organism>
<feature type="transmembrane region" description="Helical" evidence="6">
    <location>
        <begin position="109"/>
        <end position="126"/>
    </location>
</feature>